<dbReference type="InterPro" id="IPR042214">
    <property type="entry name" value="TruD_catalytic"/>
</dbReference>
<dbReference type="Proteomes" id="UP001230188">
    <property type="component" value="Unassembled WGS sequence"/>
</dbReference>
<dbReference type="CDD" id="cd02576">
    <property type="entry name" value="PseudoU_synth_ScPUS7"/>
    <property type="match status" value="1"/>
</dbReference>
<comment type="caution">
    <text evidence="5">The sequence shown here is derived from an EMBL/GenBank/DDBJ whole genome shotgun (WGS) entry which is preliminary data.</text>
</comment>
<dbReference type="InterPro" id="IPR011760">
    <property type="entry name" value="PsdUridine_synth_TruD_insert"/>
</dbReference>
<sequence length="604" mass="65550">MDKRRLGLKIIENFTVEAINETIICIECVFRERYTDFVVHEIDLEGRVVALTATEAPPCCEEEEEEEEEATEGVEGLIAALAGEDAGTAAALREVLVDGPPVTLCAASKDARRLQHEKVATLGLCSETSEGRVRVFRSTKKEQRSRRNRWPRGKPKHVRFALYKENADTMECASLLSRFLRCKKVGYAGTKDKRAVTTQWATVSKVLPSEILRRGATARPLMRVGNFSFVELPLELGSLGGNRFEVALRRATTDEATVRAACEAVTRCGFGNFFGLQRFGSACSNAQIGEALLSGDWRACVDLILAPRDGETAPAAEAKAAYARGDLETARKAIPRTLRVEKQVLDKLAKAPADFSGAFHSAVPKNLRLMYLHAHQSLAWNTLASERINRHGVAVVPGDLVLANSTGLTADLTSAAGVRVVTDPKSYAHWDVVLPLPGHAITYPAFEGAAEALARAAVRDDYARAATPEASLAGAYRPLFVKPSNLRWRLVPYNSKEEQLIKTDLDKLRDVDEPPSKKTCRVEPSQSALILEFDLPPSSYATSCLREITKSSMSKGFHAARTLEAAAAAAAAAQDESPPPAASSPEKKMAAAAAAAVQNDEQPN</sequence>
<dbReference type="Gene3D" id="3.30.2350.20">
    <property type="entry name" value="TruD, catalytic domain"/>
    <property type="match status" value="2"/>
</dbReference>
<evidence type="ECO:0000313" key="6">
    <source>
        <dbReference type="Proteomes" id="UP001230188"/>
    </source>
</evidence>
<protein>
    <recommendedName>
        <fullName evidence="4">TRUD domain-containing protein</fullName>
    </recommendedName>
</protein>
<dbReference type="GO" id="GO:0005634">
    <property type="term" value="C:nucleus"/>
    <property type="evidence" value="ECO:0007669"/>
    <property type="project" value="TreeGrafter"/>
</dbReference>
<evidence type="ECO:0000313" key="5">
    <source>
        <dbReference type="EMBL" id="KAJ8598244.1"/>
    </source>
</evidence>
<dbReference type="InterPro" id="IPR020103">
    <property type="entry name" value="PsdUridine_synth_cat_dom_sf"/>
</dbReference>
<dbReference type="PIRSF" id="PIRSF037016">
    <property type="entry name" value="Pseudouridin_synth_euk_prd"/>
    <property type="match status" value="1"/>
</dbReference>
<dbReference type="GO" id="GO:0003723">
    <property type="term" value="F:RNA binding"/>
    <property type="evidence" value="ECO:0007669"/>
    <property type="project" value="InterPro"/>
</dbReference>
<dbReference type="Pfam" id="PF01142">
    <property type="entry name" value="TruD"/>
    <property type="match status" value="1"/>
</dbReference>
<accession>A0AAD7XHD3</accession>
<evidence type="ECO:0000259" key="4">
    <source>
        <dbReference type="PROSITE" id="PS50984"/>
    </source>
</evidence>
<feature type="region of interest" description="Disordered" evidence="3">
    <location>
        <begin position="568"/>
        <end position="604"/>
    </location>
</feature>
<dbReference type="PANTHER" id="PTHR13326:SF21">
    <property type="entry name" value="PSEUDOURIDYLATE SYNTHASE PUS7L"/>
    <property type="match status" value="1"/>
</dbReference>
<proteinExistence type="inferred from homology"/>
<feature type="domain" description="TRUD" evidence="4">
    <location>
        <begin position="269"/>
        <end position="482"/>
    </location>
</feature>
<evidence type="ECO:0000256" key="1">
    <source>
        <dbReference type="ARBA" id="ARBA00007953"/>
    </source>
</evidence>
<dbReference type="NCBIfam" id="TIGR00094">
    <property type="entry name" value="tRNA_TruD_broad"/>
    <property type="match status" value="1"/>
</dbReference>
<dbReference type="GO" id="GO:0009982">
    <property type="term" value="F:pseudouridine synthase activity"/>
    <property type="evidence" value="ECO:0007669"/>
    <property type="project" value="InterPro"/>
</dbReference>
<keyword evidence="2" id="KW-0413">Isomerase</keyword>
<dbReference type="PANTHER" id="PTHR13326">
    <property type="entry name" value="TRNA PSEUDOURIDINE SYNTHASE D"/>
    <property type="match status" value="1"/>
</dbReference>
<organism evidence="5 6">
    <name type="scientific">Chrysophaeum taylorii</name>
    <dbReference type="NCBI Taxonomy" id="2483200"/>
    <lineage>
        <taxon>Eukaryota</taxon>
        <taxon>Sar</taxon>
        <taxon>Stramenopiles</taxon>
        <taxon>Ochrophyta</taxon>
        <taxon>Pelagophyceae</taxon>
        <taxon>Pelagomonadales</taxon>
        <taxon>Pelagomonadaceae</taxon>
        <taxon>Chrysophaeum</taxon>
    </lineage>
</organism>
<reference evidence="5" key="1">
    <citation type="submission" date="2023-01" db="EMBL/GenBank/DDBJ databases">
        <title>Metagenome sequencing of chrysophaentin producing Chrysophaeum taylorii.</title>
        <authorList>
            <person name="Davison J."/>
            <person name="Bewley C."/>
        </authorList>
    </citation>
    <scope>NUCLEOTIDE SEQUENCE</scope>
    <source>
        <strain evidence="5">NIES-1699</strain>
    </source>
</reference>
<evidence type="ECO:0000256" key="2">
    <source>
        <dbReference type="ARBA" id="ARBA00023235"/>
    </source>
</evidence>
<dbReference type="InterPro" id="IPR001656">
    <property type="entry name" value="PsdUridine_synth_TruD"/>
</dbReference>
<dbReference type="PROSITE" id="PS50984">
    <property type="entry name" value="TRUD"/>
    <property type="match status" value="1"/>
</dbReference>
<evidence type="ECO:0000256" key="3">
    <source>
        <dbReference type="SAM" id="MobiDB-lite"/>
    </source>
</evidence>
<dbReference type="EMBL" id="JAQMWT010000682">
    <property type="protein sequence ID" value="KAJ8598244.1"/>
    <property type="molecule type" value="Genomic_DNA"/>
</dbReference>
<comment type="similarity">
    <text evidence="1">Belongs to the pseudouridine synthase TruD family.</text>
</comment>
<gene>
    <name evidence="5" type="ORF">CTAYLR_005498</name>
</gene>
<name>A0AAD7XHD3_9STRA</name>
<dbReference type="GO" id="GO:0001522">
    <property type="term" value="P:pseudouridine synthesis"/>
    <property type="evidence" value="ECO:0007669"/>
    <property type="project" value="InterPro"/>
</dbReference>
<dbReference type="AlphaFoldDB" id="A0AAD7XHD3"/>
<dbReference type="SUPFAM" id="SSF55120">
    <property type="entry name" value="Pseudouridine synthase"/>
    <property type="match status" value="1"/>
</dbReference>
<keyword evidence="6" id="KW-1185">Reference proteome</keyword>